<dbReference type="FunFam" id="3.40.50.720:FF:000277">
    <property type="entry name" value="Succinate--CoA ligase [ADP-forming] subunit alpha"/>
    <property type="match status" value="1"/>
</dbReference>
<dbReference type="Proteomes" id="UP000575480">
    <property type="component" value="Unassembled WGS sequence"/>
</dbReference>
<protein>
    <recommendedName>
        <fullName evidence="4">Succinate--CoA ligase [ADP-forming] subunit alpha</fullName>
        <ecNumber evidence="4">6.2.1.5</ecNumber>
    </recommendedName>
    <alternativeName>
        <fullName evidence="4">Succinyl-CoA synthetase subunit alpha</fullName>
        <shortName evidence="4">SCS-alpha</shortName>
    </alternativeName>
</protein>
<organism evidence="7 14">
    <name type="scientific">Marine Group I thaumarchaeote</name>
    <dbReference type="NCBI Taxonomy" id="2511932"/>
    <lineage>
        <taxon>Archaea</taxon>
        <taxon>Nitrososphaerota</taxon>
        <taxon>Marine Group I</taxon>
    </lineage>
</organism>
<dbReference type="EMBL" id="JACATC010000011">
    <property type="protein sequence ID" value="NWJ84549.1"/>
    <property type="molecule type" value="Genomic_DNA"/>
</dbReference>
<dbReference type="AlphaFoldDB" id="A0A7K4MIW0"/>
<name>A0A7K4MIW0_9ARCH</name>
<dbReference type="PANTHER" id="PTHR11117:SF2">
    <property type="entry name" value="SUCCINATE--COA LIGASE [ADP_GDP-FORMING] SUBUNIT ALPHA, MITOCHONDRIAL"/>
    <property type="match status" value="1"/>
</dbReference>
<dbReference type="SUPFAM" id="SSF51735">
    <property type="entry name" value="NAD(P)-binding Rossmann-fold domains"/>
    <property type="match status" value="1"/>
</dbReference>
<dbReference type="InterPro" id="IPR036291">
    <property type="entry name" value="NAD(P)-bd_dom_sf"/>
</dbReference>
<comment type="caution">
    <text evidence="7">The sequence shown here is derived from an EMBL/GenBank/DDBJ whole genome shotgun (WGS) entry which is preliminary data.</text>
</comment>
<dbReference type="Proteomes" id="UP000520052">
    <property type="component" value="Unassembled WGS sequence"/>
</dbReference>
<evidence type="ECO:0000313" key="14">
    <source>
        <dbReference type="Proteomes" id="UP000563820"/>
    </source>
</evidence>
<evidence type="ECO:0000313" key="9">
    <source>
        <dbReference type="EMBL" id="NWJ57084.1"/>
    </source>
</evidence>
<dbReference type="InterPro" id="IPR005810">
    <property type="entry name" value="CoA_lig_alpha"/>
</dbReference>
<comment type="caution">
    <text evidence="4">Lacks conserved residue(s) required for the propagation of feature annotation.</text>
</comment>
<dbReference type="InterPro" id="IPR003781">
    <property type="entry name" value="CoA-bd"/>
</dbReference>
<reference evidence="12 13" key="1">
    <citation type="journal article" date="2019" name="Environ. Microbiol.">
        <title>Genomics insights into ecotype formation of ammonia-oxidizing archaea in the deep ocean.</title>
        <authorList>
            <person name="Wang Y."/>
            <person name="Huang J.M."/>
            <person name="Cui G.J."/>
            <person name="Nunoura T."/>
            <person name="Takaki Y."/>
            <person name="Li W.L."/>
            <person name="Li J."/>
            <person name="Gao Z.M."/>
            <person name="Takai K."/>
            <person name="Zhang A.Q."/>
            <person name="Stepanauskas R."/>
        </authorList>
    </citation>
    <scope>NUCLEOTIDE SEQUENCE [LARGE SCALE GENOMIC DNA]</scope>
    <source>
        <strain evidence="8 15">C4</strain>
        <strain evidence="9 16">L15a</strain>
        <strain evidence="7 14">T1L11</strain>
        <strain evidence="11 13">T1L9</strain>
        <strain evidence="10 12">T3L1</strain>
    </source>
</reference>
<dbReference type="SUPFAM" id="SSF52210">
    <property type="entry name" value="Succinyl-CoA synthetase domains"/>
    <property type="match status" value="1"/>
</dbReference>
<dbReference type="Pfam" id="PF00549">
    <property type="entry name" value="Ligase_CoA"/>
    <property type="match status" value="1"/>
</dbReference>
<dbReference type="InterPro" id="IPR005811">
    <property type="entry name" value="SUCC_ACL_C"/>
</dbReference>
<dbReference type="EMBL" id="JACATK010000004">
    <property type="protein sequence ID" value="NWJ29596.1"/>
    <property type="molecule type" value="Genomic_DNA"/>
</dbReference>
<sequence length="305" mass="32336">MIDIFELLKGKPEDQDYMKKGVIVQGITGVYGSIHTRHMIRDGTNIVAGVTPGKGGQKFEDKVTIYNTMQEAVDATNAKISIIFVPAKFFLGAAKDALEAGIKLLVAIPEHVPIRDTMLTLELAKQKGAIVIGPNTPGIIIPGVIKIGIMPVTPFKAGKIAVLSKSGTLLYEISDVLTTAGFGQLITIGIGGDPVNGTRLIDAFEMIKDIPDLEGLVVVGEIGGDSEEILAQRIIDSGFNKPTVAYIAGRSAPKEKRMGHAGAIVMGTYGSAESKISMFNKANVPVAKRPTEVPVLLAGKMEKSD</sequence>
<evidence type="ECO:0000313" key="10">
    <source>
        <dbReference type="EMBL" id="NWJ84549.1"/>
    </source>
</evidence>
<dbReference type="FunFam" id="3.40.50.261:FF:000006">
    <property type="entry name" value="Succinate--CoA ligase [ADP-forming] subunit alpha"/>
    <property type="match status" value="1"/>
</dbReference>
<keyword evidence="1 4" id="KW-0816">Tricarboxylic acid cycle</keyword>
<dbReference type="EC" id="6.2.1.5" evidence="4"/>
<dbReference type="Pfam" id="PF02629">
    <property type="entry name" value="CoA_binding"/>
    <property type="match status" value="1"/>
</dbReference>
<comment type="catalytic activity">
    <reaction evidence="4">
        <text>GTP + succinate + CoA = succinyl-CoA + GDP + phosphate</text>
        <dbReference type="Rhea" id="RHEA:22120"/>
        <dbReference type="ChEBI" id="CHEBI:30031"/>
        <dbReference type="ChEBI" id="CHEBI:37565"/>
        <dbReference type="ChEBI" id="CHEBI:43474"/>
        <dbReference type="ChEBI" id="CHEBI:57287"/>
        <dbReference type="ChEBI" id="CHEBI:57292"/>
        <dbReference type="ChEBI" id="CHEBI:58189"/>
    </reaction>
</comment>
<evidence type="ECO:0000256" key="1">
    <source>
        <dbReference type="ARBA" id="ARBA00022532"/>
    </source>
</evidence>
<evidence type="ECO:0000313" key="15">
    <source>
        <dbReference type="Proteomes" id="UP000568446"/>
    </source>
</evidence>
<evidence type="ECO:0000313" key="7">
    <source>
        <dbReference type="EMBL" id="NWJ28893.1"/>
    </source>
</evidence>
<dbReference type="GO" id="GO:0004776">
    <property type="term" value="F:succinate-CoA ligase (GDP-forming) activity"/>
    <property type="evidence" value="ECO:0007669"/>
    <property type="project" value="TreeGrafter"/>
</dbReference>
<dbReference type="Gene3D" id="3.40.50.720">
    <property type="entry name" value="NAD(P)-binding Rossmann-like Domain"/>
    <property type="match status" value="1"/>
</dbReference>
<evidence type="ECO:0000256" key="5">
    <source>
        <dbReference type="PIRSR" id="PIRSR001553-1"/>
    </source>
</evidence>
<evidence type="ECO:0000256" key="3">
    <source>
        <dbReference type="ARBA" id="ARBA00022741"/>
    </source>
</evidence>
<dbReference type="PIRSF" id="PIRSF001553">
    <property type="entry name" value="SucCS_alpha"/>
    <property type="match status" value="1"/>
</dbReference>
<reference evidence="7" key="2">
    <citation type="submission" date="2020-06" db="EMBL/GenBank/DDBJ databases">
        <authorList>
            <person name="Wang Y."/>
        </authorList>
    </citation>
    <scope>NUCLEOTIDE SEQUENCE</scope>
    <source>
        <strain evidence="8">C4</strain>
        <strain evidence="9">L15a</strain>
        <strain evidence="7">T1L11</strain>
        <strain evidence="11">T1L9</strain>
        <strain evidence="10">T3L1</strain>
    </source>
</reference>
<evidence type="ECO:0000256" key="2">
    <source>
        <dbReference type="ARBA" id="ARBA00022598"/>
    </source>
</evidence>
<dbReference type="PRINTS" id="PR01798">
    <property type="entry name" value="SCOASYNTHASE"/>
</dbReference>
<keyword evidence="2 4" id="KW-0436">Ligase</keyword>
<feature type="active site" description="Tele-phosphohistidine intermediate" evidence="4 5">
    <location>
        <position position="260"/>
    </location>
</feature>
<comment type="function">
    <text evidence="4">Succinyl-CoA synthetase functions in the citric acid cycle (TCA), coupling the hydrolysis of succinyl-CoA to the synthesis of either ATP or GTP and thus represents the only step of substrate-level phosphorylation in the TCA. The alpha subunit of the enzyme binds the substrates coenzyme A and phosphate, while succinate binding and nucleotide specificity is provided by the beta subunit.</text>
</comment>
<dbReference type="PROSITE" id="PS00399">
    <property type="entry name" value="SUCCINYL_COA_LIG_2"/>
    <property type="match status" value="1"/>
</dbReference>
<dbReference type="GO" id="GO:0006099">
    <property type="term" value="P:tricarboxylic acid cycle"/>
    <property type="evidence" value="ECO:0007669"/>
    <property type="project" value="UniProtKB-UniRule"/>
</dbReference>
<dbReference type="HAMAP" id="MF_01988">
    <property type="entry name" value="Succ_CoA_alpha"/>
    <property type="match status" value="1"/>
</dbReference>
<dbReference type="InterPro" id="IPR016102">
    <property type="entry name" value="Succinyl-CoA_synth-like"/>
</dbReference>
<dbReference type="GO" id="GO:0009361">
    <property type="term" value="C:succinate-CoA ligase complex (ADP-forming)"/>
    <property type="evidence" value="ECO:0007669"/>
    <property type="project" value="TreeGrafter"/>
</dbReference>
<keyword evidence="3 4" id="KW-0547">Nucleotide-binding</keyword>
<dbReference type="PANTHER" id="PTHR11117">
    <property type="entry name" value="SUCCINYL-COA LIGASE SUBUNIT ALPHA"/>
    <property type="match status" value="1"/>
</dbReference>
<feature type="binding site" evidence="4">
    <location>
        <begin position="28"/>
        <end position="31"/>
    </location>
    <ligand>
        <name>CoA</name>
        <dbReference type="ChEBI" id="CHEBI:57287"/>
    </ligand>
</feature>
<evidence type="ECO:0000256" key="4">
    <source>
        <dbReference type="HAMAP-Rule" id="MF_01988"/>
    </source>
</evidence>
<dbReference type="GO" id="GO:0000166">
    <property type="term" value="F:nucleotide binding"/>
    <property type="evidence" value="ECO:0007669"/>
    <property type="project" value="UniProtKB-KW"/>
</dbReference>
<evidence type="ECO:0000313" key="12">
    <source>
        <dbReference type="Proteomes" id="UP000520052"/>
    </source>
</evidence>
<evidence type="ECO:0000313" key="16">
    <source>
        <dbReference type="Proteomes" id="UP000575480"/>
    </source>
</evidence>
<dbReference type="Proteomes" id="UP000563820">
    <property type="component" value="Unassembled WGS sequence"/>
</dbReference>
<evidence type="ECO:0000259" key="6">
    <source>
        <dbReference type="SMART" id="SM00881"/>
    </source>
</evidence>
<dbReference type="Gene3D" id="3.40.50.261">
    <property type="entry name" value="Succinyl-CoA synthetase domains"/>
    <property type="match status" value="1"/>
</dbReference>
<comment type="pathway">
    <text evidence="4">Carbohydrate metabolism; tricarboxylic acid cycle; succinate from succinyl-CoA (ligase route): step 1/1.</text>
</comment>
<comment type="similarity">
    <text evidence="4">Belongs to the succinate/malate CoA ligase alpha subunit family.</text>
</comment>
<feature type="binding site" evidence="4">
    <location>
        <position position="171"/>
    </location>
    <ligand>
        <name>substrate</name>
        <note>ligand shared with subunit beta</note>
    </ligand>
</feature>
<gene>
    <name evidence="4" type="primary">sucD</name>
    <name evidence="11" type="ORF">HX840_05065</name>
    <name evidence="7" type="ORF">HX848_05875</name>
    <name evidence="8" type="ORF">HX850_01565</name>
    <name evidence="10" type="ORF">HX854_07500</name>
    <name evidence="9" type="ORF">HX858_04935</name>
</gene>
<evidence type="ECO:0000313" key="13">
    <source>
        <dbReference type="Proteomes" id="UP000547822"/>
    </source>
</evidence>
<proteinExistence type="inferred from homology"/>
<accession>A0A7K4MIW0</accession>
<dbReference type="Proteomes" id="UP000568446">
    <property type="component" value="Unassembled WGS sequence"/>
</dbReference>
<dbReference type="EMBL" id="JACATH010000003">
    <property type="protein sequence ID" value="NWJ57084.1"/>
    <property type="molecule type" value="Genomic_DNA"/>
</dbReference>
<dbReference type="InterPro" id="IPR017440">
    <property type="entry name" value="Cit_synth/succinyl-CoA_lig_AS"/>
</dbReference>
<comment type="subunit">
    <text evidence="4">Heterotetramer of two alpha and two beta subunits.</text>
</comment>
<dbReference type="Proteomes" id="UP000547822">
    <property type="component" value="Unassembled WGS sequence"/>
</dbReference>
<feature type="binding site" evidence="4">
    <location>
        <position position="54"/>
    </location>
    <ligand>
        <name>CoA</name>
        <dbReference type="ChEBI" id="CHEBI:57287"/>
    </ligand>
</feature>
<dbReference type="UniPathway" id="UPA00223">
    <property type="reaction ID" value="UER00999"/>
</dbReference>
<dbReference type="GO" id="GO:0004775">
    <property type="term" value="F:succinate-CoA ligase (ADP-forming) activity"/>
    <property type="evidence" value="ECO:0007669"/>
    <property type="project" value="UniProtKB-UniRule"/>
</dbReference>
<comment type="catalytic activity">
    <reaction evidence="4">
        <text>succinate + ATP + CoA = succinyl-CoA + ADP + phosphate</text>
        <dbReference type="Rhea" id="RHEA:17661"/>
        <dbReference type="ChEBI" id="CHEBI:30031"/>
        <dbReference type="ChEBI" id="CHEBI:30616"/>
        <dbReference type="ChEBI" id="CHEBI:43474"/>
        <dbReference type="ChEBI" id="CHEBI:57287"/>
        <dbReference type="ChEBI" id="CHEBI:57292"/>
        <dbReference type="ChEBI" id="CHEBI:456216"/>
        <dbReference type="EC" id="6.2.1.5"/>
    </reaction>
</comment>
<evidence type="ECO:0000313" key="8">
    <source>
        <dbReference type="EMBL" id="NWJ29596.1"/>
    </source>
</evidence>
<dbReference type="EMBL" id="JACATD010000005">
    <property type="protein sequence ID" value="NWK01257.1"/>
    <property type="molecule type" value="Genomic_DNA"/>
</dbReference>
<dbReference type="EMBL" id="JACATE010000009">
    <property type="protein sequence ID" value="NWJ28893.1"/>
    <property type="molecule type" value="Genomic_DNA"/>
</dbReference>
<evidence type="ECO:0000313" key="11">
    <source>
        <dbReference type="EMBL" id="NWK01257.1"/>
    </source>
</evidence>
<feature type="domain" description="CoA-binding" evidence="6">
    <location>
        <begin position="16"/>
        <end position="112"/>
    </location>
</feature>
<dbReference type="SMART" id="SM00881">
    <property type="entry name" value="CoA_binding"/>
    <property type="match status" value="1"/>
</dbReference>